<dbReference type="SUPFAM" id="SSF90123">
    <property type="entry name" value="ABC transporter transmembrane region"/>
    <property type="match status" value="1"/>
</dbReference>
<dbReference type="EMBL" id="BSYI01000007">
    <property type="protein sequence ID" value="GMG82012.1"/>
    <property type="molecule type" value="Genomic_DNA"/>
</dbReference>
<accession>A0ABQ6LK15</accession>
<feature type="transmembrane region" description="Helical" evidence="5">
    <location>
        <begin position="186"/>
        <end position="208"/>
    </location>
</feature>
<comment type="caution">
    <text evidence="8">The sequence shown here is derived from an EMBL/GenBank/DDBJ whole genome shotgun (WGS) entry which is preliminary data.</text>
</comment>
<dbReference type="InterPro" id="IPR011527">
    <property type="entry name" value="ABC1_TM_dom"/>
</dbReference>
<evidence type="ECO:0000256" key="1">
    <source>
        <dbReference type="ARBA" id="ARBA00004651"/>
    </source>
</evidence>
<dbReference type="SUPFAM" id="SSF52540">
    <property type="entry name" value="P-loop containing nucleoside triphosphate hydrolases"/>
    <property type="match status" value="1"/>
</dbReference>
<dbReference type="Proteomes" id="UP001239909">
    <property type="component" value="Unassembled WGS sequence"/>
</dbReference>
<evidence type="ECO:0000256" key="5">
    <source>
        <dbReference type="SAM" id="Phobius"/>
    </source>
</evidence>
<feature type="domain" description="ABC transporter" evidence="6">
    <location>
        <begin position="499"/>
        <end position="708"/>
    </location>
</feature>
<dbReference type="RefSeq" id="WP_285670757.1">
    <property type="nucleotide sequence ID" value="NZ_BSYI01000007.1"/>
</dbReference>
<reference evidence="8 9" key="1">
    <citation type="submission" date="2023-04" db="EMBL/GenBank/DDBJ databases">
        <title>Marinoamorphus aggregata gen. nov., sp. Nov., isolate from tissue of brittle star Ophioplocus japonicus.</title>
        <authorList>
            <person name="Kawano K."/>
            <person name="Sawayama S."/>
            <person name="Nakagawa S."/>
        </authorList>
    </citation>
    <scope>NUCLEOTIDE SEQUENCE [LARGE SCALE GENOMIC DNA]</scope>
    <source>
        <strain evidence="8 9">NKW23</strain>
    </source>
</reference>
<dbReference type="InterPro" id="IPR027417">
    <property type="entry name" value="P-loop_NTPase"/>
</dbReference>
<dbReference type="PANTHER" id="PTHR43394:SF1">
    <property type="entry name" value="ATP-BINDING CASSETTE SUB-FAMILY B MEMBER 10, MITOCHONDRIAL"/>
    <property type="match status" value="1"/>
</dbReference>
<feature type="domain" description="ABC transmembrane type-1" evidence="7">
    <location>
        <begin position="189"/>
        <end position="465"/>
    </location>
</feature>
<keyword evidence="3 5" id="KW-1133">Transmembrane helix</keyword>
<dbReference type="PANTHER" id="PTHR43394">
    <property type="entry name" value="ATP-DEPENDENT PERMEASE MDL1, MITOCHONDRIAL"/>
    <property type="match status" value="1"/>
</dbReference>
<evidence type="ECO:0008006" key="10">
    <source>
        <dbReference type="Google" id="ProtNLM"/>
    </source>
</evidence>
<dbReference type="InterPro" id="IPR039421">
    <property type="entry name" value="Type_1_exporter"/>
</dbReference>
<keyword evidence="2 5" id="KW-0812">Transmembrane</keyword>
<feature type="transmembrane region" description="Helical" evidence="5">
    <location>
        <begin position="220"/>
        <end position="237"/>
    </location>
</feature>
<dbReference type="Gene3D" id="1.20.1560.10">
    <property type="entry name" value="ABC transporter type 1, transmembrane domain"/>
    <property type="match status" value="1"/>
</dbReference>
<feature type="transmembrane region" description="Helical" evidence="5">
    <location>
        <begin position="293"/>
        <end position="315"/>
    </location>
</feature>
<feature type="transmembrane region" description="Helical" evidence="5">
    <location>
        <begin position="430"/>
        <end position="450"/>
    </location>
</feature>
<evidence type="ECO:0000256" key="3">
    <source>
        <dbReference type="ARBA" id="ARBA00022989"/>
    </source>
</evidence>
<proteinExistence type="predicted"/>
<dbReference type="InterPro" id="IPR036640">
    <property type="entry name" value="ABC1_TM_sf"/>
</dbReference>
<dbReference type="PROSITE" id="PS50929">
    <property type="entry name" value="ABC_TM1F"/>
    <property type="match status" value="1"/>
</dbReference>
<keyword evidence="9" id="KW-1185">Reference proteome</keyword>
<sequence length="708" mass="73660">MPPLLPLAAPAREDDRAEILRRLGFGADAGAAPSPHAACLRPFLNALGQFVGSRELAEARPVDRAIADLPALRAVLDNLSVAALIERRAPRDLLEVEFPCIAELAPGTPTVLIERVSGTAALGFDPEAQDFTMIELPATVVPICRAAPGGASGTGASGTGAGTAPAGGDRHLAGFLHAERAALRQVLWLGLAAAAIALAQPLIVMLLFNLAIAPRNPGPVLPLLAMAGLILGLEARLRAARTRRLAALQAAFLADCESRVQRKLLGFSLQSLQATPQVQQIEKMRELTRGYSAGFGAALGQGAELLALAALVAALVAISPVFAAGAMAALGAMALALLAARLAARREAAAAQAAEAGWRHLAAETVARAAAIRNEQAEGIWAARVAECARALFLSRHRAETHQAVLTGFAQFATMAAGTLTVWLGAHLAIGGGLSTGGLIAALMLVWKLLAPVQGLALTLPRLAGLAETARRFDRFLALAGEEPAARSHHFLEDFAGRIEFRNLLFRAESHGTQRLASLTHSLEPGSLLGLRRTGGDAPARALELLVRLQEPVSGLILIDGVNIRQFARRELRIRIGYAPAEPALFAGSIFDNLRLAHPEASPAAMLAALEEAGIDPADPALGSALTEPMDAAAIAALPAGTRRQIALAQVYCRAPAILALDDPSAGLEAPAVAALQAKLRALKGVSTVLVASDDERLLALCDEIVAL</sequence>
<evidence type="ECO:0000256" key="2">
    <source>
        <dbReference type="ARBA" id="ARBA00022692"/>
    </source>
</evidence>
<dbReference type="PROSITE" id="PS50893">
    <property type="entry name" value="ABC_TRANSPORTER_2"/>
    <property type="match status" value="1"/>
</dbReference>
<dbReference type="InterPro" id="IPR003439">
    <property type="entry name" value="ABC_transporter-like_ATP-bd"/>
</dbReference>
<gene>
    <name evidence="8" type="ORF">LNKW23_12250</name>
</gene>
<organism evidence="8 9">
    <name type="scientific">Paralimibaculum aggregatum</name>
    <dbReference type="NCBI Taxonomy" id="3036245"/>
    <lineage>
        <taxon>Bacteria</taxon>
        <taxon>Pseudomonadati</taxon>
        <taxon>Pseudomonadota</taxon>
        <taxon>Alphaproteobacteria</taxon>
        <taxon>Rhodobacterales</taxon>
        <taxon>Paracoccaceae</taxon>
        <taxon>Paralimibaculum</taxon>
    </lineage>
</organism>
<protein>
    <recommendedName>
        <fullName evidence="10">ABC transporter ATP-binding protein</fullName>
    </recommendedName>
</protein>
<evidence type="ECO:0000256" key="4">
    <source>
        <dbReference type="ARBA" id="ARBA00023136"/>
    </source>
</evidence>
<comment type="subcellular location">
    <subcellularLocation>
        <location evidence="1">Cell membrane</location>
        <topology evidence="1">Multi-pass membrane protein</topology>
    </subcellularLocation>
</comment>
<dbReference type="Pfam" id="PF00005">
    <property type="entry name" value="ABC_tran"/>
    <property type="match status" value="1"/>
</dbReference>
<name>A0ABQ6LK15_9RHOB</name>
<evidence type="ECO:0000313" key="8">
    <source>
        <dbReference type="EMBL" id="GMG82012.1"/>
    </source>
</evidence>
<dbReference type="Gene3D" id="3.40.50.300">
    <property type="entry name" value="P-loop containing nucleotide triphosphate hydrolases"/>
    <property type="match status" value="1"/>
</dbReference>
<feature type="transmembrane region" description="Helical" evidence="5">
    <location>
        <begin position="321"/>
        <end position="340"/>
    </location>
</feature>
<evidence type="ECO:0000259" key="7">
    <source>
        <dbReference type="PROSITE" id="PS50929"/>
    </source>
</evidence>
<keyword evidence="4 5" id="KW-0472">Membrane</keyword>
<evidence type="ECO:0000259" key="6">
    <source>
        <dbReference type="PROSITE" id="PS50893"/>
    </source>
</evidence>
<evidence type="ECO:0000313" key="9">
    <source>
        <dbReference type="Proteomes" id="UP001239909"/>
    </source>
</evidence>